<feature type="domain" description="LysM" evidence="3">
    <location>
        <begin position="91"/>
        <end position="135"/>
    </location>
</feature>
<protein>
    <submittedName>
        <fullName evidence="4">LysM repeat protein</fullName>
    </submittedName>
</protein>
<dbReference type="SUPFAM" id="SSF54106">
    <property type="entry name" value="LysM domain"/>
    <property type="match status" value="2"/>
</dbReference>
<dbReference type="EMBL" id="JACHFD010000001">
    <property type="protein sequence ID" value="MBB5350086.1"/>
    <property type="molecule type" value="Genomic_DNA"/>
</dbReference>
<dbReference type="RefSeq" id="WP_184015112.1">
    <property type="nucleotide sequence ID" value="NZ_JACHFD010000001.1"/>
</dbReference>
<dbReference type="PANTHER" id="PTHR33734">
    <property type="entry name" value="LYSM DOMAIN-CONTAINING GPI-ANCHORED PROTEIN 2"/>
    <property type="match status" value="1"/>
</dbReference>
<name>A0A840UZ31_9BACT</name>
<feature type="domain" description="LysM" evidence="3">
    <location>
        <begin position="152"/>
        <end position="196"/>
    </location>
</feature>
<sequence>MKTLASILMTTWVVTQPFASAAETGDELRRRCDEQERQIRRLELENGRLRELLNESREAPVEPNRTDDLKRQAETLAPATPTHSAPTATPAIHTVKAGETLSSIAKQHGTTSSKLAQWNGLKNEGLIRVGQKLKVESASPSVAQHKASTEAVTHQVRSGETYYSIARRHGITVDALTRANPKVNPNALRIGQSLTIRDATAGASPAKSSPAPAQPAPAPREIAEKAPAKSSQTVSQPARFRSIHLKEKTTFGEFAAHYGTTPDKLNALNGLNLEAKQVLAEGSELYIPAQPQ</sequence>
<dbReference type="AlphaFoldDB" id="A0A840UZ31"/>
<dbReference type="Proteomes" id="UP000557717">
    <property type="component" value="Unassembled WGS sequence"/>
</dbReference>
<gene>
    <name evidence="4" type="ORF">HNR46_000307</name>
</gene>
<evidence type="ECO:0000256" key="2">
    <source>
        <dbReference type="SAM" id="MobiDB-lite"/>
    </source>
</evidence>
<dbReference type="Pfam" id="PF01476">
    <property type="entry name" value="LysM"/>
    <property type="match status" value="3"/>
</dbReference>
<evidence type="ECO:0000313" key="5">
    <source>
        <dbReference type="Proteomes" id="UP000557717"/>
    </source>
</evidence>
<dbReference type="SMART" id="SM00257">
    <property type="entry name" value="LysM"/>
    <property type="match status" value="3"/>
</dbReference>
<dbReference type="Gene3D" id="3.10.350.10">
    <property type="entry name" value="LysM domain"/>
    <property type="match status" value="2"/>
</dbReference>
<accession>A0A840UZ31</accession>
<comment type="caution">
    <text evidence="4">The sequence shown here is derived from an EMBL/GenBank/DDBJ whole genome shotgun (WGS) entry which is preliminary data.</text>
</comment>
<proteinExistence type="predicted"/>
<evidence type="ECO:0000313" key="4">
    <source>
        <dbReference type="EMBL" id="MBB5350086.1"/>
    </source>
</evidence>
<evidence type="ECO:0000259" key="3">
    <source>
        <dbReference type="PROSITE" id="PS51782"/>
    </source>
</evidence>
<dbReference type="GO" id="GO:0008932">
    <property type="term" value="F:lytic endotransglycosylase activity"/>
    <property type="evidence" value="ECO:0007669"/>
    <property type="project" value="TreeGrafter"/>
</dbReference>
<dbReference type="InterPro" id="IPR018392">
    <property type="entry name" value="LysM"/>
</dbReference>
<dbReference type="PANTHER" id="PTHR33734:SF22">
    <property type="entry name" value="MEMBRANE-BOUND LYTIC MUREIN TRANSGLYCOSYLASE D"/>
    <property type="match status" value="1"/>
</dbReference>
<evidence type="ECO:0000256" key="1">
    <source>
        <dbReference type="SAM" id="Coils"/>
    </source>
</evidence>
<feature type="region of interest" description="Disordered" evidence="2">
    <location>
        <begin position="200"/>
        <end position="240"/>
    </location>
</feature>
<dbReference type="InterPro" id="IPR036779">
    <property type="entry name" value="LysM_dom_sf"/>
</dbReference>
<keyword evidence="5" id="KW-1185">Reference proteome</keyword>
<reference evidence="4 5" key="1">
    <citation type="submission" date="2020-08" db="EMBL/GenBank/DDBJ databases">
        <title>Genomic Encyclopedia of Type Strains, Phase IV (KMG-IV): sequencing the most valuable type-strain genomes for metagenomic binning, comparative biology and taxonomic classification.</title>
        <authorList>
            <person name="Goeker M."/>
        </authorList>
    </citation>
    <scope>NUCLEOTIDE SEQUENCE [LARGE SCALE GENOMIC DNA]</scope>
    <source>
        <strain evidence="4 5">YC6886</strain>
    </source>
</reference>
<dbReference type="PROSITE" id="PS51782">
    <property type="entry name" value="LYSM"/>
    <property type="match status" value="2"/>
</dbReference>
<dbReference type="CDD" id="cd00118">
    <property type="entry name" value="LysM"/>
    <property type="match status" value="2"/>
</dbReference>
<organism evidence="4 5">
    <name type="scientific">Haloferula luteola</name>
    <dbReference type="NCBI Taxonomy" id="595692"/>
    <lineage>
        <taxon>Bacteria</taxon>
        <taxon>Pseudomonadati</taxon>
        <taxon>Verrucomicrobiota</taxon>
        <taxon>Verrucomicrobiia</taxon>
        <taxon>Verrucomicrobiales</taxon>
        <taxon>Verrucomicrobiaceae</taxon>
        <taxon>Haloferula</taxon>
    </lineage>
</organism>
<feature type="compositionally biased region" description="Low complexity" evidence="2">
    <location>
        <begin position="200"/>
        <end position="211"/>
    </location>
</feature>
<keyword evidence="1" id="KW-0175">Coiled coil</keyword>
<feature type="coiled-coil region" evidence="1">
    <location>
        <begin position="25"/>
        <end position="59"/>
    </location>
</feature>